<accession>A0ABV5WA28</accession>
<name>A0ABV5WA28_9BACI</name>
<organism evidence="1 2">
    <name type="scientific">Ectobacillus funiculus</name>
    <dbReference type="NCBI Taxonomy" id="137993"/>
    <lineage>
        <taxon>Bacteria</taxon>
        <taxon>Bacillati</taxon>
        <taxon>Bacillota</taxon>
        <taxon>Bacilli</taxon>
        <taxon>Bacillales</taxon>
        <taxon>Bacillaceae</taxon>
        <taxon>Ectobacillus</taxon>
    </lineage>
</organism>
<dbReference type="EMBL" id="JBHMAF010000008">
    <property type="protein sequence ID" value="MFB9757250.1"/>
    <property type="molecule type" value="Genomic_DNA"/>
</dbReference>
<gene>
    <name evidence="1" type="ORF">ACFFMS_01605</name>
</gene>
<reference evidence="1 2" key="1">
    <citation type="submission" date="2024-09" db="EMBL/GenBank/DDBJ databases">
        <authorList>
            <person name="Sun Q."/>
            <person name="Mori K."/>
        </authorList>
    </citation>
    <scope>NUCLEOTIDE SEQUENCE [LARGE SCALE GENOMIC DNA]</scope>
    <source>
        <strain evidence="1 2">JCM 11201</strain>
    </source>
</reference>
<comment type="caution">
    <text evidence="1">The sequence shown here is derived from an EMBL/GenBank/DDBJ whole genome shotgun (WGS) entry which is preliminary data.</text>
</comment>
<sequence>MHWFRLVPVIFFSLSALSLFTFQFGEIIHSIQELIGFYKQQQ</sequence>
<proteinExistence type="predicted"/>
<keyword evidence="2" id="KW-1185">Reference proteome</keyword>
<evidence type="ECO:0000313" key="2">
    <source>
        <dbReference type="Proteomes" id="UP001589609"/>
    </source>
</evidence>
<dbReference type="Proteomes" id="UP001589609">
    <property type="component" value="Unassembled WGS sequence"/>
</dbReference>
<dbReference type="RefSeq" id="WP_281278866.1">
    <property type="nucleotide sequence ID" value="NZ_JAPCYI010000001.1"/>
</dbReference>
<evidence type="ECO:0000313" key="1">
    <source>
        <dbReference type="EMBL" id="MFB9757250.1"/>
    </source>
</evidence>
<protein>
    <submittedName>
        <fullName evidence="1">Uncharacterized protein</fullName>
    </submittedName>
</protein>